<dbReference type="Proteomes" id="UP001054837">
    <property type="component" value="Unassembled WGS sequence"/>
</dbReference>
<name>A0AAV4TVL7_9ARAC</name>
<organism evidence="1 2">
    <name type="scientific">Caerostris darwini</name>
    <dbReference type="NCBI Taxonomy" id="1538125"/>
    <lineage>
        <taxon>Eukaryota</taxon>
        <taxon>Metazoa</taxon>
        <taxon>Ecdysozoa</taxon>
        <taxon>Arthropoda</taxon>
        <taxon>Chelicerata</taxon>
        <taxon>Arachnida</taxon>
        <taxon>Araneae</taxon>
        <taxon>Araneomorphae</taxon>
        <taxon>Entelegynae</taxon>
        <taxon>Araneoidea</taxon>
        <taxon>Araneidae</taxon>
        <taxon>Caerostris</taxon>
    </lineage>
</organism>
<reference evidence="1 2" key="1">
    <citation type="submission" date="2021-06" db="EMBL/GenBank/DDBJ databases">
        <title>Caerostris darwini draft genome.</title>
        <authorList>
            <person name="Kono N."/>
            <person name="Arakawa K."/>
        </authorList>
    </citation>
    <scope>NUCLEOTIDE SEQUENCE [LARGE SCALE GENOMIC DNA]</scope>
</reference>
<protein>
    <submittedName>
        <fullName evidence="1">Uncharacterized protein</fullName>
    </submittedName>
</protein>
<gene>
    <name evidence="1" type="ORF">CDAR_454531</name>
</gene>
<comment type="caution">
    <text evidence="1">The sequence shown here is derived from an EMBL/GenBank/DDBJ whole genome shotgun (WGS) entry which is preliminary data.</text>
</comment>
<accession>A0AAV4TVL7</accession>
<sequence>MQKSYRICKQQHFPVPTHPSPSLKEEKQIRGNEIRIVRFQHPGVIMPDLFFDILFSNPGGLGRTFLFPFLFFYRVKEEKGFLEDIWRRDSA</sequence>
<proteinExistence type="predicted"/>
<dbReference type="EMBL" id="BPLQ01010387">
    <property type="protein sequence ID" value="GIY50408.1"/>
    <property type="molecule type" value="Genomic_DNA"/>
</dbReference>
<evidence type="ECO:0000313" key="1">
    <source>
        <dbReference type="EMBL" id="GIY50408.1"/>
    </source>
</evidence>
<keyword evidence="2" id="KW-1185">Reference proteome</keyword>
<dbReference type="AlphaFoldDB" id="A0AAV4TVL7"/>
<evidence type="ECO:0000313" key="2">
    <source>
        <dbReference type="Proteomes" id="UP001054837"/>
    </source>
</evidence>